<accession>A0ABU1NMZ8</accession>
<dbReference type="RefSeq" id="WP_309907675.1">
    <property type="nucleotide sequence ID" value="NZ_JAVDRF010000023.1"/>
</dbReference>
<comment type="caution">
    <text evidence="1">The sequence shown here is derived from an EMBL/GenBank/DDBJ whole genome shotgun (WGS) entry which is preliminary data.</text>
</comment>
<evidence type="ECO:0000313" key="1">
    <source>
        <dbReference type="EMBL" id="MDR6539737.1"/>
    </source>
</evidence>
<keyword evidence="2" id="KW-1185">Reference proteome</keyword>
<name>A0ABU1NMZ8_9BURK</name>
<reference evidence="1 2" key="1">
    <citation type="submission" date="2023-07" db="EMBL/GenBank/DDBJ databases">
        <title>Sorghum-associated microbial communities from plants grown in Nebraska, USA.</title>
        <authorList>
            <person name="Schachtman D."/>
        </authorList>
    </citation>
    <scope>NUCLEOTIDE SEQUENCE [LARGE SCALE GENOMIC DNA]</scope>
    <source>
        <strain evidence="1 2">DS1781</strain>
    </source>
</reference>
<evidence type="ECO:0008006" key="3">
    <source>
        <dbReference type="Google" id="ProtNLM"/>
    </source>
</evidence>
<proteinExistence type="predicted"/>
<sequence length="74" mass="8148">MTLDEYTEAAKKIYAEQQNLVQSMSQLALSARAVPANPEFLALMTKQWGLVQQLASLNTELMLGIVVPKKIGGR</sequence>
<protein>
    <recommendedName>
        <fullName evidence="3">Phasin protein</fullName>
    </recommendedName>
</protein>
<organism evidence="1 2">
    <name type="scientific">Variovorax soli</name>
    <dbReference type="NCBI Taxonomy" id="376815"/>
    <lineage>
        <taxon>Bacteria</taxon>
        <taxon>Pseudomonadati</taxon>
        <taxon>Pseudomonadota</taxon>
        <taxon>Betaproteobacteria</taxon>
        <taxon>Burkholderiales</taxon>
        <taxon>Comamonadaceae</taxon>
        <taxon>Variovorax</taxon>
    </lineage>
</organism>
<dbReference type="EMBL" id="JAVDRF010000023">
    <property type="protein sequence ID" value="MDR6539737.1"/>
    <property type="molecule type" value="Genomic_DNA"/>
</dbReference>
<gene>
    <name evidence="1" type="ORF">J2739_005539</name>
</gene>
<dbReference type="Proteomes" id="UP001184230">
    <property type="component" value="Unassembled WGS sequence"/>
</dbReference>
<evidence type="ECO:0000313" key="2">
    <source>
        <dbReference type="Proteomes" id="UP001184230"/>
    </source>
</evidence>